<reference evidence="2 3" key="1">
    <citation type="submission" date="2017-04" db="EMBL/GenBank/DDBJ databases">
        <title>Complete genome sequences of Rhizobium genomic linages associated to common bean (phaseolus vulgaris).</title>
        <authorList>
            <person name="Santamaria R.I."/>
            <person name="Bustos P."/>
            <person name="Perez-Carrascal O."/>
            <person name="Martinez-Flores I."/>
            <person name="Juarez S."/>
            <person name="Lozano L."/>
            <person name="Miranda F."/>
            <person name="Vinuesa P."/>
            <person name="Martinez-Romero E."/>
            <person name="Cevallos M.A."/>
            <person name="Romero D."/>
            <person name="Davila G."/>
            <person name="Gonzalez V."/>
        </authorList>
    </citation>
    <scope>NUCLEOTIDE SEQUENCE [LARGE SCALE GENOMIC DNA]</scope>
    <source>
        <strain evidence="2 3">NXC12</strain>
        <plasmid evidence="3">pretnxc12d</plasmid>
    </source>
</reference>
<gene>
    <name evidence="2" type="ORF">NXC12_PD00163</name>
</gene>
<dbReference type="AlphaFoldDB" id="A0AAN1BL42"/>
<dbReference type="Proteomes" id="UP000194159">
    <property type="component" value="Plasmid pRetNXC12d"/>
</dbReference>
<sequence>MTCTGHDFLHGGPVVAAEDKSETHRCQHCRRDCSVAPTAADGQAHRQADRRVCGNGEPGAQTRRSFPADIEPAEPVRRHERERPGEMIHDRTRQSSRRGKGWRAGWDHVHVAIDDASRVAFSQILSDGKKDSGLPFSGPVPTYSAATFWQLCL</sequence>
<evidence type="ECO:0000256" key="1">
    <source>
        <dbReference type="SAM" id="MobiDB-lite"/>
    </source>
</evidence>
<feature type="compositionally biased region" description="Basic and acidic residues" evidence="1">
    <location>
        <begin position="74"/>
        <end position="93"/>
    </location>
</feature>
<evidence type="ECO:0000313" key="2">
    <source>
        <dbReference type="EMBL" id="ARQ13265.1"/>
    </source>
</evidence>
<feature type="region of interest" description="Disordered" evidence="1">
    <location>
        <begin position="38"/>
        <end position="101"/>
    </location>
</feature>
<keyword evidence="2" id="KW-0614">Plasmid</keyword>
<protein>
    <submittedName>
        <fullName evidence="2">IS481 family insertion sequence transposase domain-containing protein</fullName>
    </submittedName>
</protein>
<geneLocation type="plasmid" evidence="3">
    <name>pretnxc12d</name>
</geneLocation>
<organism evidence="2 3">
    <name type="scientific">Rhizobium etli</name>
    <dbReference type="NCBI Taxonomy" id="29449"/>
    <lineage>
        <taxon>Bacteria</taxon>
        <taxon>Pseudomonadati</taxon>
        <taxon>Pseudomonadota</taxon>
        <taxon>Alphaproteobacteria</taxon>
        <taxon>Hyphomicrobiales</taxon>
        <taxon>Rhizobiaceae</taxon>
        <taxon>Rhizobium/Agrobacterium group</taxon>
        <taxon>Rhizobium</taxon>
    </lineage>
</organism>
<name>A0AAN1BL42_RHIET</name>
<accession>A0AAN1BL42</accession>
<evidence type="ECO:0000313" key="3">
    <source>
        <dbReference type="Proteomes" id="UP000194159"/>
    </source>
</evidence>
<proteinExistence type="predicted"/>
<feature type="compositionally biased region" description="Basic and acidic residues" evidence="1">
    <location>
        <begin position="43"/>
        <end position="52"/>
    </location>
</feature>
<dbReference type="EMBL" id="CP020910">
    <property type="protein sequence ID" value="ARQ13265.1"/>
    <property type="molecule type" value="Genomic_DNA"/>
</dbReference>